<protein>
    <submittedName>
        <fullName evidence="1">Uncharacterized protein</fullName>
    </submittedName>
</protein>
<sequence length="51" mass="6255">MDFINQVFCLPIQLLSLLPHTWRYVISPHRHKLIDLIRKYAVQHCPPYRQR</sequence>
<organism evidence="1">
    <name type="scientific">Utricularia reniformis</name>
    <dbReference type="NCBI Taxonomy" id="192314"/>
    <lineage>
        <taxon>Eukaryota</taxon>
        <taxon>Viridiplantae</taxon>
        <taxon>Streptophyta</taxon>
        <taxon>Embryophyta</taxon>
        <taxon>Tracheophyta</taxon>
        <taxon>Spermatophyta</taxon>
        <taxon>Magnoliopsida</taxon>
        <taxon>eudicotyledons</taxon>
        <taxon>Gunneridae</taxon>
        <taxon>Pentapetalae</taxon>
        <taxon>asterids</taxon>
        <taxon>lamiids</taxon>
        <taxon>Lamiales</taxon>
        <taxon>Lentibulariaceae</taxon>
        <taxon>Utricularia</taxon>
    </lineage>
</organism>
<keyword evidence="1" id="KW-0496">Mitochondrion</keyword>
<geneLocation type="mitochondrion" evidence="1"/>
<evidence type="ECO:0000313" key="1">
    <source>
        <dbReference type="EMBL" id="ART30788.1"/>
    </source>
</evidence>
<accession>A0A1Y0B086</accession>
<proteinExistence type="predicted"/>
<reference evidence="1" key="1">
    <citation type="submission" date="2017-03" db="EMBL/GenBank/DDBJ databases">
        <title>The mitochondrial genome of the carnivorous plant Utricularia reniformis (Lentibulariaceae): structure, comparative analysis and evolutionary landmarks.</title>
        <authorList>
            <person name="Silva S.R."/>
            <person name="Alvarenga D.O."/>
            <person name="Michael T.P."/>
            <person name="Miranda V.F.O."/>
            <person name="Varani A.M."/>
        </authorList>
    </citation>
    <scope>NUCLEOTIDE SEQUENCE</scope>
</reference>
<dbReference type="AlphaFoldDB" id="A0A1Y0B086"/>
<dbReference type="EMBL" id="KY774314">
    <property type="protein sequence ID" value="ART30788.1"/>
    <property type="molecule type" value="Genomic_DNA"/>
</dbReference>
<name>A0A1Y0B086_9LAMI</name>
<gene>
    <name evidence="1" type="ORF">AEK19_MT0532</name>
</gene>